<evidence type="ECO:0000313" key="8">
    <source>
        <dbReference type="EMBL" id="KAJ4426249.1"/>
    </source>
</evidence>
<dbReference type="InterPro" id="IPR050309">
    <property type="entry name" value="Type-B_Carboxylest/Lipase"/>
</dbReference>
<keyword evidence="6" id="KW-0472">Membrane</keyword>
<evidence type="ECO:0000256" key="3">
    <source>
        <dbReference type="ARBA" id="ARBA00022801"/>
    </source>
</evidence>
<dbReference type="SUPFAM" id="SSF53474">
    <property type="entry name" value="alpha/beta-Hydrolases"/>
    <property type="match status" value="1"/>
</dbReference>
<keyword evidence="3 5" id="KW-0378">Hydrolase</keyword>
<sequence>MRRAKSRPVSYKSGLQERYPDLCETGLAPRTSHVARRTSHASVKKNQGLNGSCFVYTWLCFCSVVSMLVFTSFMLLLVARVHADCLVSIAQGTARGSLMNSYHGKEFCSYNGIPYAAPPVEDLRFRSPEPPAPWNGELNATKPGNSCLQYRYAFYAGSEDCLYLNVHTPQTSSSGELLPVMIFIHGGAYLEGSGKAYSYGPLYLMDKDVVMVAMNYRLGVFGFLSTGDDAAPGNYGMKDQTEALRWVQKNIAAFGGDPNKVTILGESAGSWSVHFHILSPASRGLFHAAISESGTAMLPLFMNTESVPNLAQLQAGMVNCPTDNTADMIQCLRKVDAVTLFTNPPVGVSFPVVLSSLIITKSHNNKITLG</sequence>
<dbReference type="EC" id="3.1.1.-" evidence="5"/>
<evidence type="ECO:0000256" key="5">
    <source>
        <dbReference type="RuleBase" id="RU361235"/>
    </source>
</evidence>
<dbReference type="Proteomes" id="UP001148838">
    <property type="component" value="Unassembled WGS sequence"/>
</dbReference>
<keyword evidence="4" id="KW-0325">Glycoprotein</keyword>
<proteinExistence type="inferred from homology"/>
<dbReference type="InterPro" id="IPR019826">
    <property type="entry name" value="Carboxylesterase_B_AS"/>
</dbReference>
<keyword evidence="9" id="KW-1185">Reference proteome</keyword>
<evidence type="ECO:0000256" key="4">
    <source>
        <dbReference type="ARBA" id="ARBA00023180"/>
    </source>
</evidence>
<comment type="similarity">
    <text evidence="1 5">Belongs to the type-B carboxylesterase/lipase family.</text>
</comment>
<evidence type="ECO:0000313" key="9">
    <source>
        <dbReference type="Proteomes" id="UP001148838"/>
    </source>
</evidence>
<dbReference type="InterPro" id="IPR029058">
    <property type="entry name" value="AB_hydrolase_fold"/>
</dbReference>
<gene>
    <name evidence="8" type="ORF">ANN_27061</name>
</gene>
<feature type="transmembrane region" description="Helical" evidence="6">
    <location>
        <begin position="54"/>
        <end position="79"/>
    </location>
</feature>
<reference evidence="8 9" key="1">
    <citation type="journal article" date="2022" name="Allergy">
        <title>Genome assembly and annotation of Periplaneta americana reveal a comprehensive cockroach allergen profile.</title>
        <authorList>
            <person name="Wang L."/>
            <person name="Xiong Q."/>
            <person name="Saelim N."/>
            <person name="Wang L."/>
            <person name="Nong W."/>
            <person name="Wan A.T."/>
            <person name="Shi M."/>
            <person name="Liu X."/>
            <person name="Cao Q."/>
            <person name="Hui J.H.L."/>
            <person name="Sookrung N."/>
            <person name="Leung T.F."/>
            <person name="Tungtrongchitr A."/>
            <person name="Tsui S.K.W."/>
        </authorList>
    </citation>
    <scope>NUCLEOTIDE SEQUENCE [LARGE SCALE GENOMIC DNA]</scope>
    <source>
        <strain evidence="8">PWHHKU_190912</strain>
    </source>
</reference>
<evidence type="ECO:0000256" key="6">
    <source>
        <dbReference type="SAM" id="Phobius"/>
    </source>
</evidence>
<keyword evidence="6" id="KW-0812">Transmembrane</keyword>
<evidence type="ECO:0000256" key="1">
    <source>
        <dbReference type="ARBA" id="ARBA00005964"/>
    </source>
</evidence>
<dbReference type="PROSITE" id="PS00122">
    <property type="entry name" value="CARBOXYLESTERASE_B_1"/>
    <property type="match status" value="1"/>
</dbReference>
<dbReference type="Pfam" id="PF00135">
    <property type="entry name" value="COesterase"/>
    <property type="match status" value="1"/>
</dbReference>
<keyword evidence="6" id="KW-1133">Transmembrane helix</keyword>
<dbReference type="InterPro" id="IPR002018">
    <property type="entry name" value="CarbesteraseB"/>
</dbReference>
<accession>A0ABQ8RX50</accession>
<evidence type="ECO:0000259" key="7">
    <source>
        <dbReference type="Pfam" id="PF00135"/>
    </source>
</evidence>
<feature type="domain" description="Carboxylesterase type B" evidence="7">
    <location>
        <begin position="86"/>
        <end position="343"/>
    </location>
</feature>
<dbReference type="Gene3D" id="3.40.50.1820">
    <property type="entry name" value="alpha/beta hydrolase"/>
    <property type="match status" value="1"/>
</dbReference>
<name>A0ABQ8RX50_PERAM</name>
<dbReference type="EMBL" id="JAJSOF020000040">
    <property type="protein sequence ID" value="KAJ4426249.1"/>
    <property type="molecule type" value="Genomic_DNA"/>
</dbReference>
<evidence type="ECO:0000256" key="2">
    <source>
        <dbReference type="ARBA" id="ARBA00022487"/>
    </source>
</evidence>
<keyword evidence="2" id="KW-0719">Serine esterase</keyword>
<dbReference type="PANTHER" id="PTHR11559">
    <property type="entry name" value="CARBOXYLESTERASE"/>
    <property type="match status" value="1"/>
</dbReference>
<organism evidence="8 9">
    <name type="scientific">Periplaneta americana</name>
    <name type="common">American cockroach</name>
    <name type="synonym">Blatta americana</name>
    <dbReference type="NCBI Taxonomy" id="6978"/>
    <lineage>
        <taxon>Eukaryota</taxon>
        <taxon>Metazoa</taxon>
        <taxon>Ecdysozoa</taxon>
        <taxon>Arthropoda</taxon>
        <taxon>Hexapoda</taxon>
        <taxon>Insecta</taxon>
        <taxon>Pterygota</taxon>
        <taxon>Neoptera</taxon>
        <taxon>Polyneoptera</taxon>
        <taxon>Dictyoptera</taxon>
        <taxon>Blattodea</taxon>
        <taxon>Blattoidea</taxon>
        <taxon>Blattidae</taxon>
        <taxon>Blattinae</taxon>
        <taxon>Periplaneta</taxon>
    </lineage>
</organism>
<comment type="caution">
    <text evidence="8">The sequence shown here is derived from an EMBL/GenBank/DDBJ whole genome shotgun (WGS) entry which is preliminary data.</text>
</comment>
<protein>
    <recommendedName>
        <fullName evidence="5">Carboxylic ester hydrolase</fullName>
        <ecNumber evidence="5">3.1.1.-</ecNumber>
    </recommendedName>
</protein>